<keyword evidence="7" id="KW-0406">Ion transport</keyword>
<reference evidence="13 14" key="1">
    <citation type="journal article" date="2024" name="Chem. Sci.">
        <title>Discovery of megapolipeptins by genome mining of a Burkholderiales bacteria collection.</title>
        <authorList>
            <person name="Paulo B.S."/>
            <person name="Recchia M.J.J."/>
            <person name="Lee S."/>
            <person name="Fergusson C.H."/>
            <person name="Romanowski S.B."/>
            <person name="Hernandez A."/>
            <person name="Krull N."/>
            <person name="Liu D.Y."/>
            <person name="Cavanagh H."/>
            <person name="Bos A."/>
            <person name="Gray C.A."/>
            <person name="Murphy B.T."/>
            <person name="Linington R.G."/>
            <person name="Eustaquio A.S."/>
        </authorList>
    </citation>
    <scope>NUCLEOTIDE SEQUENCE [LARGE SCALE GENOMIC DNA]</scope>
    <source>
        <strain evidence="13 14">RL16-012-BIC-B</strain>
    </source>
</reference>
<keyword evidence="9" id="KW-0472">Membrane</keyword>
<keyword evidence="10" id="KW-0998">Cell outer membrane</keyword>
<dbReference type="SUPFAM" id="SSF56935">
    <property type="entry name" value="Porins"/>
    <property type="match status" value="1"/>
</dbReference>
<evidence type="ECO:0000256" key="3">
    <source>
        <dbReference type="ARBA" id="ARBA00022448"/>
    </source>
</evidence>
<keyword evidence="5" id="KW-0812">Transmembrane</keyword>
<dbReference type="PANTHER" id="PTHR34501:SF9">
    <property type="entry name" value="MAJOR OUTER MEMBRANE PROTEIN P.IA"/>
    <property type="match status" value="1"/>
</dbReference>
<dbReference type="InterPro" id="IPR002299">
    <property type="entry name" value="Porin_Neis"/>
</dbReference>
<dbReference type="InterPro" id="IPR050298">
    <property type="entry name" value="Gram-neg_bact_OMP"/>
</dbReference>
<dbReference type="PRINTS" id="PR00184">
    <property type="entry name" value="NEISSPPORIN"/>
</dbReference>
<keyword evidence="8" id="KW-0626">Porin</keyword>
<comment type="caution">
    <text evidence="13">The sequence shown here is derived from an EMBL/GenBank/DDBJ whole genome shotgun (WGS) entry which is preliminary data.</text>
</comment>
<evidence type="ECO:0000256" key="7">
    <source>
        <dbReference type="ARBA" id="ARBA00023065"/>
    </source>
</evidence>
<evidence type="ECO:0000256" key="10">
    <source>
        <dbReference type="ARBA" id="ARBA00023237"/>
    </source>
</evidence>
<sequence length="358" mass="37311">MKKVLTGIALAIACISSAHAQSSVTLYGILDAGITYVSNQRGHSAVIEDTGIAQANRWGLLGSEDLGGGMKAIFTLENGFTLGNGTLGQGGAMFGRTAAVGLTGRFGTLTLGRQYDFMLDNIVFDTAIARFGGVYATHLLDIDRLAGEQVNNSVKYVTGNVAGFSAGAMYGFSNVAGSFGGTSGAPRFTSFGLNYDNGGPFAIGAAYTNANGTGASVAEAALLGTSIRNIGVGARYRFGSLTIFGNYTNNRVSGVPGTGKLLVSVVEGGVDYFFAPDLYGGIAYMYNHYPNVQFGQMSAALHYLLSMRTDVYVSANFAHSNSAAQPAGLFLIVNPATNVGYSTSQNQLALRIGLRTKF</sequence>
<proteinExistence type="predicted"/>
<gene>
    <name evidence="13" type="ORF">PQR66_38730</name>
</gene>
<organism evidence="13 14">
    <name type="scientific">Paraburkholderia agricolaris</name>
    <dbReference type="NCBI Taxonomy" id="2152888"/>
    <lineage>
        <taxon>Bacteria</taxon>
        <taxon>Pseudomonadati</taxon>
        <taxon>Pseudomonadota</taxon>
        <taxon>Betaproteobacteria</taxon>
        <taxon>Burkholderiales</taxon>
        <taxon>Burkholderiaceae</taxon>
        <taxon>Paraburkholderia</taxon>
    </lineage>
</organism>
<dbReference type="PANTHER" id="PTHR34501">
    <property type="entry name" value="PROTEIN YDDL-RELATED"/>
    <property type="match status" value="1"/>
</dbReference>
<evidence type="ECO:0000256" key="6">
    <source>
        <dbReference type="ARBA" id="ARBA00022729"/>
    </source>
</evidence>
<keyword evidence="14" id="KW-1185">Reference proteome</keyword>
<evidence type="ECO:0000256" key="1">
    <source>
        <dbReference type="ARBA" id="ARBA00004571"/>
    </source>
</evidence>
<keyword evidence="6 11" id="KW-0732">Signal</keyword>
<evidence type="ECO:0000256" key="9">
    <source>
        <dbReference type="ARBA" id="ARBA00023136"/>
    </source>
</evidence>
<evidence type="ECO:0000313" key="14">
    <source>
        <dbReference type="Proteomes" id="UP001629249"/>
    </source>
</evidence>
<dbReference type="EMBL" id="JAQQFN010000055">
    <property type="protein sequence ID" value="MFL9889011.1"/>
    <property type="molecule type" value="Genomic_DNA"/>
</dbReference>
<name>A0ABW9A3A6_9BURK</name>
<comment type="subunit">
    <text evidence="2">Homotrimer.</text>
</comment>
<protein>
    <submittedName>
        <fullName evidence="13">Porin</fullName>
    </submittedName>
</protein>
<feature type="signal peptide" evidence="11">
    <location>
        <begin position="1"/>
        <end position="20"/>
    </location>
</feature>
<keyword evidence="4" id="KW-1134">Transmembrane beta strand</keyword>
<comment type="subcellular location">
    <subcellularLocation>
        <location evidence="1">Cell outer membrane</location>
        <topology evidence="1">Multi-pass membrane protein</topology>
    </subcellularLocation>
</comment>
<dbReference type="Proteomes" id="UP001629249">
    <property type="component" value="Unassembled WGS sequence"/>
</dbReference>
<dbReference type="CDD" id="cd00342">
    <property type="entry name" value="gram_neg_porins"/>
    <property type="match status" value="1"/>
</dbReference>
<evidence type="ECO:0000256" key="11">
    <source>
        <dbReference type="SAM" id="SignalP"/>
    </source>
</evidence>
<dbReference type="InterPro" id="IPR023614">
    <property type="entry name" value="Porin_dom_sf"/>
</dbReference>
<dbReference type="RefSeq" id="WP_408335927.1">
    <property type="nucleotide sequence ID" value="NZ_JAQQFH010000063.1"/>
</dbReference>
<accession>A0ABW9A3A6</accession>
<dbReference type="InterPro" id="IPR033900">
    <property type="entry name" value="Gram_neg_porin_domain"/>
</dbReference>
<dbReference type="Pfam" id="PF13609">
    <property type="entry name" value="Porin_4"/>
    <property type="match status" value="1"/>
</dbReference>
<evidence type="ECO:0000256" key="2">
    <source>
        <dbReference type="ARBA" id="ARBA00011233"/>
    </source>
</evidence>
<feature type="domain" description="Porin" evidence="12">
    <location>
        <begin position="11"/>
        <end position="320"/>
    </location>
</feature>
<evidence type="ECO:0000256" key="5">
    <source>
        <dbReference type="ARBA" id="ARBA00022692"/>
    </source>
</evidence>
<feature type="chain" id="PRO_5045105965" evidence="11">
    <location>
        <begin position="21"/>
        <end position="358"/>
    </location>
</feature>
<evidence type="ECO:0000313" key="13">
    <source>
        <dbReference type="EMBL" id="MFL9889011.1"/>
    </source>
</evidence>
<evidence type="ECO:0000256" key="4">
    <source>
        <dbReference type="ARBA" id="ARBA00022452"/>
    </source>
</evidence>
<keyword evidence="3" id="KW-0813">Transport</keyword>
<evidence type="ECO:0000259" key="12">
    <source>
        <dbReference type="Pfam" id="PF13609"/>
    </source>
</evidence>
<dbReference type="Gene3D" id="2.40.160.10">
    <property type="entry name" value="Porin"/>
    <property type="match status" value="1"/>
</dbReference>
<evidence type="ECO:0000256" key="8">
    <source>
        <dbReference type="ARBA" id="ARBA00023114"/>
    </source>
</evidence>